<dbReference type="GO" id="GO:0003950">
    <property type="term" value="F:NAD+ poly-ADP-ribosyltransferase activity"/>
    <property type="evidence" value="ECO:0007669"/>
    <property type="project" value="UniProtKB-ARBA"/>
</dbReference>
<keyword evidence="3 10" id="KW-0808">Transferase</keyword>
<dbReference type="Proteomes" id="UP000524451">
    <property type="component" value="Unassembled WGS sequence"/>
</dbReference>
<dbReference type="SUPFAM" id="SSF56399">
    <property type="entry name" value="ADP-ribosylation"/>
    <property type="match status" value="1"/>
</dbReference>
<evidence type="ECO:0000313" key="12">
    <source>
        <dbReference type="Proteomes" id="UP000524451"/>
    </source>
</evidence>
<dbReference type="FunFam" id="3.90.176.10:FF:000001">
    <property type="entry name" value="NAD(P)(+)--arginine ADP-ribosyltransferase"/>
    <property type="match status" value="1"/>
</dbReference>
<evidence type="ECO:0000256" key="1">
    <source>
        <dbReference type="ARBA" id="ARBA00009558"/>
    </source>
</evidence>
<keyword evidence="12" id="KW-1185">Reference proteome</keyword>
<dbReference type="GO" id="GO:0005615">
    <property type="term" value="C:extracellular space"/>
    <property type="evidence" value="ECO:0007669"/>
    <property type="project" value="UniProtKB-ARBA"/>
</dbReference>
<dbReference type="PANTHER" id="PTHR10339">
    <property type="entry name" value="ADP-RIBOSYLTRANSFERASE"/>
    <property type="match status" value="1"/>
</dbReference>
<feature type="non-terminal residue" evidence="11">
    <location>
        <position position="263"/>
    </location>
</feature>
<dbReference type="PROSITE" id="PS01291">
    <property type="entry name" value="ART"/>
    <property type="match status" value="1"/>
</dbReference>
<evidence type="ECO:0000256" key="9">
    <source>
        <dbReference type="ARBA" id="ARBA00047597"/>
    </source>
</evidence>
<dbReference type="GO" id="GO:0044194">
    <property type="term" value="C:cytolytic granule"/>
    <property type="evidence" value="ECO:0007669"/>
    <property type="project" value="UniProtKB-ARBA"/>
</dbReference>
<keyword evidence="7 10" id="KW-0520">NAD</keyword>
<comment type="catalytic activity">
    <reaction evidence="9 10">
        <text>L-arginyl-[protein] + NAD(+) = N(omega)-(ADP-D-ribosyl)-L-arginyl-[protein] + nicotinamide + H(+)</text>
        <dbReference type="Rhea" id="RHEA:19149"/>
        <dbReference type="Rhea" id="RHEA-COMP:10532"/>
        <dbReference type="Rhea" id="RHEA-COMP:15087"/>
        <dbReference type="ChEBI" id="CHEBI:15378"/>
        <dbReference type="ChEBI" id="CHEBI:17154"/>
        <dbReference type="ChEBI" id="CHEBI:29965"/>
        <dbReference type="ChEBI" id="CHEBI:57540"/>
        <dbReference type="ChEBI" id="CHEBI:142554"/>
        <dbReference type="EC" id="2.4.2.31"/>
    </reaction>
</comment>
<evidence type="ECO:0000256" key="10">
    <source>
        <dbReference type="RuleBase" id="RU361228"/>
    </source>
</evidence>
<evidence type="ECO:0000313" key="11">
    <source>
        <dbReference type="EMBL" id="NXU96913.1"/>
    </source>
</evidence>
<dbReference type="GO" id="GO:0106274">
    <property type="term" value="F:NAD+-protein-arginine ADP-ribosyltransferase activity"/>
    <property type="evidence" value="ECO:0007669"/>
    <property type="project" value="UniProtKB-EC"/>
</dbReference>
<accession>A0A7L3Q0F0</accession>
<evidence type="ECO:0000256" key="2">
    <source>
        <dbReference type="ARBA" id="ARBA00022676"/>
    </source>
</evidence>
<gene>
    <name evidence="11" type="primary">Nrt2_1</name>
    <name evidence="11" type="ORF">CETCET_R08582</name>
</gene>
<dbReference type="InterPro" id="IPR050999">
    <property type="entry name" value="ADP-ribosyltransferase_ARG"/>
</dbReference>
<keyword evidence="2 10" id="KW-0328">Glycosyltransferase</keyword>
<sequence>WPLPTMAPLAHTLALLAMTVATAAIEVVPLDMALDSFDDRYWECGAAMTAALPALNRSEFQQNPLLAKVWVKAAAKWQSWGPPETALSPDQATAIVAFTMDDLHIAFNDAVRVAGSSPQQYRDNFHFKTLHFLLTQAQATLRDVLAPAGECHNVLQQVCGVQFGASRGQRVRFGEFRLMSLSKPTDKCSGKETVFHVHTCHSVDIKFFAVHLQNLRVVIPPFETFEVTEVIQQGDKTVIHLRSTGTFSKYNCEWLKGDTTGDS</sequence>
<keyword evidence="5 10" id="KW-0732">Signal</keyword>
<dbReference type="PANTHER" id="PTHR10339:SF19">
    <property type="entry name" value="GPI-LINKED NAD(P)(+)--ARGININE ADP-RIBOSYLTRANSFERASE 1"/>
    <property type="match status" value="1"/>
</dbReference>
<dbReference type="PRINTS" id="PR00970">
    <property type="entry name" value="RIBTRNSFRASE"/>
</dbReference>
<feature type="signal peptide" evidence="10">
    <location>
        <begin position="1"/>
        <end position="24"/>
    </location>
</feature>
<dbReference type="PROSITE" id="PS51996">
    <property type="entry name" value="TR_MART"/>
    <property type="match status" value="1"/>
</dbReference>
<dbReference type="GO" id="GO:0016779">
    <property type="term" value="F:nucleotidyltransferase activity"/>
    <property type="evidence" value="ECO:0007669"/>
    <property type="project" value="UniProtKB-KW"/>
</dbReference>
<evidence type="ECO:0000256" key="8">
    <source>
        <dbReference type="ARBA" id="ARBA00023157"/>
    </source>
</evidence>
<feature type="chain" id="PRO_5029940647" description="NAD(P)(+)--arginine ADP-ribosyltransferase" evidence="10">
    <location>
        <begin position="25"/>
        <end position="263"/>
    </location>
</feature>
<evidence type="ECO:0000256" key="3">
    <source>
        <dbReference type="ARBA" id="ARBA00022679"/>
    </source>
</evidence>
<evidence type="ECO:0000256" key="7">
    <source>
        <dbReference type="ARBA" id="ARBA00023027"/>
    </source>
</evidence>
<name>A0A7L3Q0F0_9SYLV</name>
<feature type="non-terminal residue" evidence="11">
    <location>
        <position position="1"/>
    </location>
</feature>
<protein>
    <recommendedName>
        <fullName evidence="10">NAD(P)(+)--arginine ADP-ribosyltransferase</fullName>
        <ecNumber evidence="10">2.4.2.31</ecNumber>
    </recommendedName>
    <alternativeName>
        <fullName evidence="10">Mono(ADP-ribosyl)transferase</fullName>
    </alternativeName>
</protein>
<proteinExistence type="inferred from homology"/>
<comment type="similarity">
    <text evidence="1 10">Belongs to the Arg-specific ADP-ribosyltransferase family.</text>
</comment>
<dbReference type="Gene3D" id="3.90.176.10">
    <property type="entry name" value="Toxin ADP-ribosyltransferase, Chain A, domain 1"/>
    <property type="match status" value="1"/>
</dbReference>
<dbReference type="AlphaFoldDB" id="A0A7L3Q0F0"/>
<dbReference type="Pfam" id="PF01129">
    <property type="entry name" value="ART"/>
    <property type="match status" value="1"/>
</dbReference>
<dbReference type="InterPro" id="IPR000768">
    <property type="entry name" value="ART"/>
</dbReference>
<evidence type="ECO:0000256" key="6">
    <source>
        <dbReference type="ARBA" id="ARBA00022857"/>
    </source>
</evidence>
<keyword evidence="6 10" id="KW-0521">NADP</keyword>
<dbReference type="EC" id="2.4.2.31" evidence="10"/>
<organism evidence="11 12">
    <name type="scientific">Cettia cetti</name>
    <dbReference type="NCBI Taxonomy" id="68486"/>
    <lineage>
        <taxon>Eukaryota</taxon>
        <taxon>Metazoa</taxon>
        <taxon>Chordata</taxon>
        <taxon>Craniata</taxon>
        <taxon>Vertebrata</taxon>
        <taxon>Euteleostomi</taxon>
        <taxon>Archelosauria</taxon>
        <taxon>Archosauria</taxon>
        <taxon>Dinosauria</taxon>
        <taxon>Saurischia</taxon>
        <taxon>Theropoda</taxon>
        <taxon>Coelurosauria</taxon>
        <taxon>Aves</taxon>
        <taxon>Neognathae</taxon>
        <taxon>Neoaves</taxon>
        <taxon>Telluraves</taxon>
        <taxon>Australaves</taxon>
        <taxon>Passeriformes</taxon>
        <taxon>Sylvioidea</taxon>
        <taxon>Sylviidae</taxon>
        <taxon>Acrocephalinae</taxon>
        <taxon>Cettia</taxon>
    </lineage>
</organism>
<dbReference type="GO" id="GO:0046677">
    <property type="term" value="P:response to antibiotic"/>
    <property type="evidence" value="ECO:0007669"/>
    <property type="project" value="UniProtKB-ARBA"/>
</dbReference>
<reference evidence="11 12" key="1">
    <citation type="submission" date="2019-09" db="EMBL/GenBank/DDBJ databases">
        <title>Bird 10,000 Genomes (B10K) Project - Family phase.</title>
        <authorList>
            <person name="Zhang G."/>
        </authorList>
    </citation>
    <scope>NUCLEOTIDE SEQUENCE [LARGE SCALE GENOMIC DNA]</scope>
    <source>
        <strain evidence="11">OUT-0056</strain>
        <tissue evidence="11">Blood</tissue>
    </source>
</reference>
<keyword evidence="8" id="KW-1015">Disulfide bond</keyword>
<dbReference type="EMBL" id="VZUI01012247">
    <property type="protein sequence ID" value="NXU96913.1"/>
    <property type="molecule type" value="Genomic_DNA"/>
</dbReference>
<evidence type="ECO:0000256" key="5">
    <source>
        <dbReference type="ARBA" id="ARBA00022729"/>
    </source>
</evidence>
<comment type="caution">
    <text evidence="11">The sequence shown here is derived from an EMBL/GenBank/DDBJ whole genome shotgun (WGS) entry which is preliminary data.</text>
</comment>
<evidence type="ECO:0000256" key="4">
    <source>
        <dbReference type="ARBA" id="ARBA00022695"/>
    </source>
</evidence>
<keyword evidence="4" id="KW-0548">Nucleotidyltransferase</keyword>